<dbReference type="EMBL" id="VSRR010068130">
    <property type="protein sequence ID" value="MPC85340.1"/>
    <property type="molecule type" value="Genomic_DNA"/>
</dbReference>
<reference evidence="1 2" key="1">
    <citation type="submission" date="2019-05" db="EMBL/GenBank/DDBJ databases">
        <title>Another draft genome of Portunus trituberculatus and its Hox gene families provides insights of decapod evolution.</title>
        <authorList>
            <person name="Jeong J.-H."/>
            <person name="Song I."/>
            <person name="Kim S."/>
            <person name="Choi T."/>
            <person name="Kim D."/>
            <person name="Ryu S."/>
            <person name="Kim W."/>
        </authorList>
    </citation>
    <scope>NUCLEOTIDE SEQUENCE [LARGE SCALE GENOMIC DNA]</scope>
    <source>
        <tissue evidence="1">Muscle</tissue>
    </source>
</reference>
<name>A0A5B7ILA9_PORTR</name>
<dbReference type="Proteomes" id="UP000324222">
    <property type="component" value="Unassembled WGS sequence"/>
</dbReference>
<sequence length="74" mass="8519">MWRVVMRCRNAGTAVVMCLAIKRIALIIRLIRSHTTCFNAFHHALHTATNRSLQHHTPHQSLLHLPFHTVTTQT</sequence>
<dbReference type="AlphaFoldDB" id="A0A5B7ILA9"/>
<organism evidence="1 2">
    <name type="scientific">Portunus trituberculatus</name>
    <name type="common">Swimming crab</name>
    <name type="synonym">Neptunus trituberculatus</name>
    <dbReference type="NCBI Taxonomy" id="210409"/>
    <lineage>
        <taxon>Eukaryota</taxon>
        <taxon>Metazoa</taxon>
        <taxon>Ecdysozoa</taxon>
        <taxon>Arthropoda</taxon>
        <taxon>Crustacea</taxon>
        <taxon>Multicrustacea</taxon>
        <taxon>Malacostraca</taxon>
        <taxon>Eumalacostraca</taxon>
        <taxon>Eucarida</taxon>
        <taxon>Decapoda</taxon>
        <taxon>Pleocyemata</taxon>
        <taxon>Brachyura</taxon>
        <taxon>Eubrachyura</taxon>
        <taxon>Portunoidea</taxon>
        <taxon>Portunidae</taxon>
        <taxon>Portuninae</taxon>
        <taxon>Portunus</taxon>
    </lineage>
</organism>
<accession>A0A5B7ILA9</accession>
<proteinExistence type="predicted"/>
<evidence type="ECO:0000313" key="1">
    <source>
        <dbReference type="EMBL" id="MPC85340.1"/>
    </source>
</evidence>
<comment type="caution">
    <text evidence="1">The sequence shown here is derived from an EMBL/GenBank/DDBJ whole genome shotgun (WGS) entry which is preliminary data.</text>
</comment>
<keyword evidence="2" id="KW-1185">Reference proteome</keyword>
<gene>
    <name evidence="1" type="ORF">E2C01_080110</name>
</gene>
<evidence type="ECO:0000313" key="2">
    <source>
        <dbReference type="Proteomes" id="UP000324222"/>
    </source>
</evidence>
<protein>
    <submittedName>
        <fullName evidence="1">Uncharacterized protein</fullName>
    </submittedName>
</protein>